<evidence type="ECO:0000313" key="2">
    <source>
        <dbReference type="EMBL" id="TKC52319.1"/>
    </source>
</evidence>
<feature type="domain" description="PPIase cyclophilin-type" evidence="1">
    <location>
        <begin position="30"/>
        <end position="116"/>
    </location>
</feature>
<protein>
    <recommendedName>
        <fullName evidence="1">PPIase cyclophilin-type domain-containing protein</fullName>
    </recommendedName>
</protein>
<reference evidence="3" key="1">
    <citation type="journal article" date="2019" name="IScience">
        <title>Narwhal Genome Reveals Long-Term Low Genetic Diversity despite Current Large Abundance Size.</title>
        <authorList>
            <person name="Westbury M.V."/>
            <person name="Petersen B."/>
            <person name="Garde E."/>
            <person name="Heide-Jorgensen M.P."/>
            <person name="Lorenzen E.D."/>
        </authorList>
    </citation>
    <scope>NUCLEOTIDE SEQUENCE [LARGE SCALE GENOMIC DNA]</scope>
</reference>
<proteinExistence type="predicted"/>
<dbReference type="AlphaFoldDB" id="A0A4U1FQ13"/>
<organism evidence="2 3">
    <name type="scientific">Monodon monoceros</name>
    <name type="common">Narwhal</name>
    <name type="synonym">Ceratodon monodon</name>
    <dbReference type="NCBI Taxonomy" id="40151"/>
    <lineage>
        <taxon>Eukaryota</taxon>
        <taxon>Metazoa</taxon>
        <taxon>Chordata</taxon>
        <taxon>Craniata</taxon>
        <taxon>Vertebrata</taxon>
        <taxon>Euteleostomi</taxon>
        <taxon>Mammalia</taxon>
        <taxon>Eutheria</taxon>
        <taxon>Laurasiatheria</taxon>
        <taxon>Artiodactyla</taxon>
        <taxon>Whippomorpha</taxon>
        <taxon>Cetacea</taxon>
        <taxon>Odontoceti</taxon>
        <taxon>Monodontidae</taxon>
        <taxon>Monodon</taxon>
    </lineage>
</organism>
<dbReference type="EMBL" id="RWIC01000034">
    <property type="protein sequence ID" value="TKC52319.1"/>
    <property type="molecule type" value="Genomic_DNA"/>
</dbReference>
<dbReference type="GO" id="GO:0005737">
    <property type="term" value="C:cytoplasm"/>
    <property type="evidence" value="ECO:0007669"/>
    <property type="project" value="TreeGrafter"/>
</dbReference>
<name>A0A4U1FQ13_MONMO</name>
<dbReference type="PROSITE" id="PS50072">
    <property type="entry name" value="CSA_PPIASE_2"/>
    <property type="match status" value="1"/>
</dbReference>
<dbReference type="PANTHER" id="PTHR11071">
    <property type="entry name" value="PEPTIDYL-PROLYL CIS-TRANS ISOMERASE"/>
    <property type="match status" value="1"/>
</dbReference>
<dbReference type="PANTHER" id="PTHR11071:SF490">
    <property type="entry name" value="PEPTIDYL-PROLYL CIS-TRANS ISOMERASE A"/>
    <property type="match status" value="1"/>
</dbReference>
<dbReference type="Gene3D" id="2.40.100.10">
    <property type="entry name" value="Cyclophilin-like"/>
    <property type="match status" value="1"/>
</dbReference>
<dbReference type="InterPro" id="IPR002130">
    <property type="entry name" value="Cyclophilin-type_PPIase_dom"/>
</dbReference>
<evidence type="ECO:0000313" key="3">
    <source>
        <dbReference type="Proteomes" id="UP000308365"/>
    </source>
</evidence>
<dbReference type="GO" id="GO:0006457">
    <property type="term" value="P:protein folding"/>
    <property type="evidence" value="ECO:0007669"/>
    <property type="project" value="TreeGrafter"/>
</dbReference>
<dbReference type="GO" id="GO:0003755">
    <property type="term" value="F:peptidyl-prolyl cis-trans isomerase activity"/>
    <property type="evidence" value="ECO:0007669"/>
    <property type="project" value="InterPro"/>
</dbReference>
<gene>
    <name evidence="2" type="ORF">EI555_000682</name>
</gene>
<dbReference type="Proteomes" id="UP000308365">
    <property type="component" value="Unassembled WGS sequence"/>
</dbReference>
<dbReference type="GO" id="GO:0016018">
    <property type="term" value="F:cyclosporin A binding"/>
    <property type="evidence" value="ECO:0007669"/>
    <property type="project" value="TreeGrafter"/>
</dbReference>
<comment type="caution">
    <text evidence="2">The sequence shown here is derived from an EMBL/GenBank/DDBJ whole genome shotgun (WGS) entry which is preliminary data.</text>
</comment>
<dbReference type="InterPro" id="IPR029000">
    <property type="entry name" value="Cyclophilin-like_dom_sf"/>
</dbReference>
<evidence type="ECO:0000259" key="1">
    <source>
        <dbReference type="PROSITE" id="PS50072"/>
    </source>
</evidence>
<feature type="non-terminal residue" evidence="2">
    <location>
        <position position="116"/>
    </location>
</feature>
<sequence length="116" mass="13221">MPPCKRQADSTQDQLRVAQFNITIDNELLSFMKIFSDKVLKIAENRERDFYIYRMVTLFLYLSGNFTHNNDTGGKAIFQEKYAAKNVFWKHTSPGTLSKANVGSNTSGSRVFICLA</sequence>
<dbReference type="SUPFAM" id="SSF50891">
    <property type="entry name" value="Cyclophilin-like"/>
    <property type="match status" value="1"/>
</dbReference>
<accession>A0A4U1FQ13</accession>